<evidence type="ECO:0000259" key="6">
    <source>
        <dbReference type="Pfam" id="PF02826"/>
    </source>
</evidence>
<evidence type="ECO:0000256" key="4">
    <source>
        <dbReference type="RuleBase" id="RU003719"/>
    </source>
</evidence>
<evidence type="ECO:0000313" key="7">
    <source>
        <dbReference type="EMBL" id="MFD1223704.1"/>
    </source>
</evidence>
<dbReference type="PANTHER" id="PTHR43761">
    <property type="entry name" value="D-ISOMER SPECIFIC 2-HYDROXYACID DEHYDROGENASE FAMILY PROTEIN (AFU_ORTHOLOGUE AFUA_1G13630)"/>
    <property type="match status" value="1"/>
</dbReference>
<proteinExistence type="inferred from homology"/>
<dbReference type="InterPro" id="IPR006140">
    <property type="entry name" value="D-isomer_DH_NAD-bd"/>
</dbReference>
<reference evidence="8" key="1">
    <citation type="journal article" date="2019" name="Int. J. Syst. Evol. Microbiol.">
        <title>The Global Catalogue of Microorganisms (GCM) 10K type strain sequencing project: providing services to taxonomists for standard genome sequencing and annotation.</title>
        <authorList>
            <consortium name="The Broad Institute Genomics Platform"/>
            <consortium name="The Broad Institute Genome Sequencing Center for Infectious Disease"/>
            <person name="Wu L."/>
            <person name="Ma J."/>
        </authorList>
    </citation>
    <scope>NUCLEOTIDE SEQUENCE [LARGE SCALE GENOMIC DNA]</scope>
    <source>
        <strain evidence="8">CCUG 53270</strain>
    </source>
</reference>
<organism evidence="7 8">
    <name type="scientific">Paenibacillus vulneris</name>
    <dbReference type="NCBI Taxonomy" id="1133364"/>
    <lineage>
        <taxon>Bacteria</taxon>
        <taxon>Bacillati</taxon>
        <taxon>Bacillota</taxon>
        <taxon>Bacilli</taxon>
        <taxon>Bacillales</taxon>
        <taxon>Paenibacillaceae</taxon>
        <taxon>Paenibacillus</taxon>
    </lineage>
</organism>
<evidence type="ECO:0000313" key="8">
    <source>
        <dbReference type="Proteomes" id="UP001597180"/>
    </source>
</evidence>
<dbReference type="Pfam" id="PF02826">
    <property type="entry name" value="2-Hacid_dh_C"/>
    <property type="match status" value="1"/>
</dbReference>
<dbReference type="RefSeq" id="WP_345587864.1">
    <property type="nucleotide sequence ID" value="NZ_BAABJG010000014.1"/>
</dbReference>
<evidence type="ECO:0000259" key="5">
    <source>
        <dbReference type="Pfam" id="PF00389"/>
    </source>
</evidence>
<dbReference type="SUPFAM" id="SSF52283">
    <property type="entry name" value="Formate/glycerate dehydrogenase catalytic domain-like"/>
    <property type="match status" value="1"/>
</dbReference>
<dbReference type="EMBL" id="JBHTLU010000036">
    <property type="protein sequence ID" value="MFD1223704.1"/>
    <property type="molecule type" value="Genomic_DNA"/>
</dbReference>
<feature type="domain" description="D-isomer specific 2-hydroxyacid dehydrogenase catalytic" evidence="5">
    <location>
        <begin position="29"/>
        <end position="316"/>
    </location>
</feature>
<dbReference type="InterPro" id="IPR029753">
    <property type="entry name" value="D-isomer_DH_CS"/>
</dbReference>
<feature type="domain" description="D-isomer specific 2-hydroxyacid dehydrogenase NAD-binding" evidence="6">
    <location>
        <begin position="107"/>
        <end position="287"/>
    </location>
</feature>
<dbReference type="CDD" id="cd12162">
    <property type="entry name" value="2-Hacid_dh_4"/>
    <property type="match status" value="1"/>
</dbReference>
<dbReference type="PROSITE" id="PS00670">
    <property type="entry name" value="D_2_HYDROXYACID_DH_2"/>
    <property type="match status" value="1"/>
</dbReference>
<accession>A0ABW3UTV4</accession>
<name>A0ABW3UTV4_9BACL</name>
<evidence type="ECO:0000256" key="2">
    <source>
        <dbReference type="ARBA" id="ARBA00023002"/>
    </source>
</evidence>
<comment type="similarity">
    <text evidence="1 4">Belongs to the D-isomer specific 2-hydroxyacid dehydrogenase family.</text>
</comment>
<dbReference type="InterPro" id="IPR036291">
    <property type="entry name" value="NAD(P)-bd_dom_sf"/>
</dbReference>
<dbReference type="InterPro" id="IPR006139">
    <property type="entry name" value="D-isomer_2_OHA_DH_cat_dom"/>
</dbReference>
<dbReference type="PANTHER" id="PTHR43761:SF1">
    <property type="entry name" value="D-ISOMER SPECIFIC 2-HYDROXYACID DEHYDROGENASE CATALYTIC DOMAIN-CONTAINING PROTEIN-RELATED"/>
    <property type="match status" value="1"/>
</dbReference>
<protein>
    <submittedName>
        <fullName evidence="7">D-2-hydroxyacid dehydrogenase</fullName>
    </submittedName>
</protein>
<comment type="caution">
    <text evidence="7">The sequence shown here is derived from an EMBL/GenBank/DDBJ whole genome shotgun (WGS) entry which is preliminary data.</text>
</comment>
<dbReference type="Gene3D" id="3.40.50.720">
    <property type="entry name" value="NAD(P)-binding Rossmann-like Domain"/>
    <property type="match status" value="2"/>
</dbReference>
<keyword evidence="3" id="KW-0520">NAD</keyword>
<dbReference type="SUPFAM" id="SSF51735">
    <property type="entry name" value="NAD(P)-binding Rossmann-fold domains"/>
    <property type="match status" value="1"/>
</dbReference>
<sequence length="320" mass="34603">MNIVVLDGYTLNPGDLSWDKISRLGPTAIYDRTPAELIVERAADAEIVLTNKTPLSAATLEKLPKLRYIGVLATGYNIVDIHAAREKGIPVTNIPTYGTHSVAQFVFAMILELCHRIGRHDEAVKAGEWTSSIDFCFTKSPLIELSGKTIGLIGLGKIGTQTARIAQAMNMRVLAVGSGRSRPQPVEGVEWTDMETLLRASDIVSLHCPLTPDTEQLINRERLAWMKPTAFLINTARGGLIHEQDLADALNGQAIAGAALDVLSVEPPPADNPLLTARNCIITPHIAWATQEARARLMDTAADNVAAFLEGKPVHIVNGI</sequence>
<dbReference type="Pfam" id="PF00389">
    <property type="entry name" value="2-Hacid_dh"/>
    <property type="match status" value="1"/>
</dbReference>
<keyword evidence="2 4" id="KW-0560">Oxidoreductase</keyword>
<evidence type="ECO:0000256" key="3">
    <source>
        <dbReference type="ARBA" id="ARBA00023027"/>
    </source>
</evidence>
<evidence type="ECO:0000256" key="1">
    <source>
        <dbReference type="ARBA" id="ARBA00005854"/>
    </source>
</evidence>
<dbReference type="InterPro" id="IPR050418">
    <property type="entry name" value="D-iso_2-hydroxyacid_DH_PdxB"/>
</dbReference>
<dbReference type="Proteomes" id="UP001597180">
    <property type="component" value="Unassembled WGS sequence"/>
</dbReference>
<gene>
    <name evidence="7" type="ORF">ACFQ4B_26635</name>
</gene>
<keyword evidence="8" id="KW-1185">Reference proteome</keyword>